<evidence type="ECO:0000313" key="1">
    <source>
        <dbReference type="EMBL" id="MCG7945702.1"/>
    </source>
</evidence>
<dbReference type="Proteomes" id="UP000886667">
    <property type="component" value="Unassembled WGS sequence"/>
</dbReference>
<sequence length="54" mass="5747">MNTTDGQQAASVEKQKAFAVSVSGSTLIRLFCFNDRKSMLTGSIRAATGGEHVE</sequence>
<proteinExistence type="predicted"/>
<dbReference type="AlphaFoldDB" id="A0A9E4KBL0"/>
<reference evidence="1" key="1">
    <citation type="journal article" date="2021" name="Proc. Natl. Acad. Sci. U.S.A.">
        <title>Global biogeography of chemosynthetic symbionts reveals both localized and globally distributed symbiont groups. .</title>
        <authorList>
            <person name="Osvatic J.T."/>
            <person name="Wilkins L.G.E."/>
            <person name="Leibrecht L."/>
            <person name="Leray M."/>
            <person name="Zauner S."/>
            <person name="Polzin J."/>
            <person name="Camacho Y."/>
            <person name="Gros O."/>
            <person name="van Gils J.A."/>
            <person name="Eisen J.A."/>
            <person name="Petersen J.M."/>
            <person name="Yuen B."/>
        </authorList>
    </citation>
    <scope>NUCLEOTIDE SEQUENCE</scope>
    <source>
        <strain evidence="1">MAGclacostrist064TRANS</strain>
    </source>
</reference>
<protein>
    <submittedName>
        <fullName evidence="1">Uncharacterized protein</fullName>
    </submittedName>
</protein>
<comment type="caution">
    <text evidence="1">The sequence shown here is derived from an EMBL/GenBank/DDBJ whole genome shotgun (WGS) entry which is preliminary data.</text>
</comment>
<evidence type="ECO:0000313" key="2">
    <source>
        <dbReference type="Proteomes" id="UP000886667"/>
    </source>
</evidence>
<organism evidence="1 2">
    <name type="scientific">Candidatus Thiodiazotropha taylori</name>
    <dbReference type="NCBI Taxonomy" id="2792791"/>
    <lineage>
        <taxon>Bacteria</taxon>
        <taxon>Pseudomonadati</taxon>
        <taxon>Pseudomonadota</taxon>
        <taxon>Gammaproteobacteria</taxon>
        <taxon>Chromatiales</taxon>
        <taxon>Sedimenticolaceae</taxon>
        <taxon>Candidatus Thiodiazotropha</taxon>
    </lineage>
</organism>
<dbReference type="EMBL" id="JAEPCM010000150">
    <property type="protein sequence ID" value="MCG7945702.1"/>
    <property type="molecule type" value="Genomic_DNA"/>
</dbReference>
<gene>
    <name evidence="1" type="ORF">JAZ07_05075</name>
</gene>
<name>A0A9E4KBL0_9GAMM</name>
<accession>A0A9E4KBL0</accession>